<keyword evidence="3" id="KW-0813">Transport</keyword>
<evidence type="ECO:0000256" key="6">
    <source>
        <dbReference type="ARBA" id="ARBA00022989"/>
    </source>
</evidence>
<evidence type="ECO:0000256" key="1">
    <source>
        <dbReference type="ARBA" id="ARBA00004225"/>
    </source>
</evidence>
<keyword evidence="8" id="KW-0472">Membrane</keyword>
<proteinExistence type="inferred from homology"/>
<sequence length="184" mass="21283">MSLLEQKLYRLSGAETLGRIPIQSVHCVYVCVSKKDASPLQRAPQVQNGRRSRPPHLKCWYRTPLPLLVIMCEPRINIDEPRYDQETYFGRAAHFFQITNPLNLFVSNKTLEDAKCIVTRYRPNWTYPFSPPFTHTLQPMKLGFMYGYQNWQLPLSTLVVASISLRNALLLNRKTQGANDEKKA</sequence>
<gene>
    <name evidence="9" type="ORF">NQ317_018739</name>
</gene>
<protein>
    <submittedName>
        <fullName evidence="9">Uncharacterized protein</fullName>
    </submittedName>
</protein>
<keyword evidence="10" id="KW-1185">Reference proteome</keyword>
<keyword evidence="4" id="KW-0812">Transmembrane</keyword>
<dbReference type="Pfam" id="PF03820">
    <property type="entry name" value="SFXNs"/>
    <property type="match status" value="1"/>
</dbReference>
<dbReference type="PANTHER" id="PTHR11153">
    <property type="entry name" value="SIDEROFLEXIN"/>
    <property type="match status" value="1"/>
</dbReference>
<evidence type="ECO:0000256" key="5">
    <source>
        <dbReference type="ARBA" id="ARBA00022970"/>
    </source>
</evidence>
<evidence type="ECO:0000256" key="2">
    <source>
        <dbReference type="ARBA" id="ARBA00005974"/>
    </source>
</evidence>
<dbReference type="InterPro" id="IPR004686">
    <property type="entry name" value="Mtc"/>
</dbReference>
<evidence type="ECO:0000256" key="7">
    <source>
        <dbReference type="ARBA" id="ARBA00023128"/>
    </source>
</evidence>
<reference evidence="9" key="1">
    <citation type="journal article" date="2023" name="Insect Mol. Biol.">
        <title>Genome sequencing provides insights into the evolution of gene families encoding plant cell wall-degrading enzymes in longhorned beetles.</title>
        <authorList>
            <person name="Shin N.R."/>
            <person name="Okamura Y."/>
            <person name="Kirsch R."/>
            <person name="Pauchet Y."/>
        </authorList>
    </citation>
    <scope>NUCLEOTIDE SEQUENCE</scope>
    <source>
        <strain evidence="9">MMC_N1</strain>
    </source>
</reference>
<keyword evidence="5" id="KW-0029">Amino-acid transport</keyword>
<evidence type="ECO:0000256" key="4">
    <source>
        <dbReference type="ARBA" id="ARBA00022692"/>
    </source>
</evidence>
<comment type="similarity">
    <text evidence="2">Belongs to the sideroflexin family.</text>
</comment>
<dbReference type="EMBL" id="JAPWTJ010000597">
    <property type="protein sequence ID" value="KAJ8977015.1"/>
    <property type="molecule type" value="Genomic_DNA"/>
</dbReference>
<accession>A0ABQ9JHK1</accession>
<evidence type="ECO:0000256" key="3">
    <source>
        <dbReference type="ARBA" id="ARBA00022448"/>
    </source>
</evidence>
<keyword evidence="7" id="KW-0496">Mitochondrion</keyword>
<evidence type="ECO:0000313" key="9">
    <source>
        <dbReference type="EMBL" id="KAJ8977015.1"/>
    </source>
</evidence>
<dbReference type="PANTHER" id="PTHR11153:SF8">
    <property type="entry name" value="SIDEROFLEXIN-1"/>
    <property type="match status" value="1"/>
</dbReference>
<organism evidence="9 10">
    <name type="scientific">Molorchus minor</name>
    <dbReference type="NCBI Taxonomy" id="1323400"/>
    <lineage>
        <taxon>Eukaryota</taxon>
        <taxon>Metazoa</taxon>
        <taxon>Ecdysozoa</taxon>
        <taxon>Arthropoda</taxon>
        <taxon>Hexapoda</taxon>
        <taxon>Insecta</taxon>
        <taxon>Pterygota</taxon>
        <taxon>Neoptera</taxon>
        <taxon>Endopterygota</taxon>
        <taxon>Coleoptera</taxon>
        <taxon>Polyphaga</taxon>
        <taxon>Cucujiformia</taxon>
        <taxon>Chrysomeloidea</taxon>
        <taxon>Cerambycidae</taxon>
        <taxon>Lamiinae</taxon>
        <taxon>Monochamini</taxon>
        <taxon>Molorchus</taxon>
    </lineage>
</organism>
<keyword evidence="6" id="KW-1133">Transmembrane helix</keyword>
<evidence type="ECO:0000256" key="8">
    <source>
        <dbReference type="ARBA" id="ARBA00023136"/>
    </source>
</evidence>
<comment type="caution">
    <text evidence="9">The sequence shown here is derived from an EMBL/GenBank/DDBJ whole genome shotgun (WGS) entry which is preliminary data.</text>
</comment>
<dbReference type="Proteomes" id="UP001162164">
    <property type="component" value="Unassembled WGS sequence"/>
</dbReference>
<comment type="subcellular location">
    <subcellularLocation>
        <location evidence="1">Mitochondrion membrane</location>
        <topology evidence="1">Multi-pass membrane protein</topology>
    </subcellularLocation>
</comment>
<name>A0ABQ9JHK1_9CUCU</name>
<evidence type="ECO:0000313" key="10">
    <source>
        <dbReference type="Proteomes" id="UP001162164"/>
    </source>
</evidence>